<dbReference type="EMBL" id="FWFX01000020">
    <property type="protein sequence ID" value="SLN72625.1"/>
    <property type="molecule type" value="Genomic_DNA"/>
</dbReference>
<gene>
    <name evidence="6" type="ORF">ROA7450_04049</name>
</gene>
<evidence type="ECO:0000313" key="7">
    <source>
        <dbReference type="Proteomes" id="UP000193061"/>
    </source>
</evidence>
<proteinExistence type="predicted"/>
<feature type="domain" description="YbhG-like alpha-helical hairpin" evidence="5">
    <location>
        <begin position="79"/>
        <end position="194"/>
    </location>
</feature>
<dbReference type="InterPro" id="IPR050465">
    <property type="entry name" value="UPF0194_transport"/>
</dbReference>
<dbReference type="Gene3D" id="2.40.50.100">
    <property type="match status" value="1"/>
</dbReference>
<keyword evidence="7" id="KW-1185">Reference proteome</keyword>
<evidence type="ECO:0000256" key="2">
    <source>
        <dbReference type="ARBA" id="ARBA00023054"/>
    </source>
</evidence>
<dbReference type="InterPro" id="IPR059052">
    <property type="entry name" value="HH_YbhG-like"/>
</dbReference>
<evidence type="ECO:0000313" key="6">
    <source>
        <dbReference type="EMBL" id="SLN72625.1"/>
    </source>
</evidence>
<accession>A0A1X7AA38</accession>
<evidence type="ECO:0000256" key="3">
    <source>
        <dbReference type="SAM" id="Coils"/>
    </source>
</evidence>
<comment type="subcellular location">
    <subcellularLocation>
        <location evidence="1">Cell envelope</location>
    </subcellularLocation>
</comment>
<dbReference type="Gene3D" id="1.10.287.470">
    <property type="entry name" value="Helix hairpin bin"/>
    <property type="match status" value="1"/>
</dbReference>
<dbReference type="AlphaFoldDB" id="A0A1X7AA38"/>
<keyword evidence="2 3" id="KW-0175">Coiled coil</keyword>
<dbReference type="Proteomes" id="UP000193061">
    <property type="component" value="Unassembled WGS sequence"/>
</dbReference>
<feature type="coiled-coil region" evidence="3">
    <location>
        <begin position="144"/>
        <end position="204"/>
    </location>
</feature>
<dbReference type="Gene3D" id="2.40.30.170">
    <property type="match status" value="1"/>
</dbReference>
<evidence type="ECO:0000256" key="1">
    <source>
        <dbReference type="ARBA" id="ARBA00004196"/>
    </source>
</evidence>
<dbReference type="Pfam" id="PF25881">
    <property type="entry name" value="HH_YBHG"/>
    <property type="match status" value="1"/>
</dbReference>
<keyword evidence="4" id="KW-0732">Signal</keyword>
<dbReference type="SUPFAM" id="SSF111369">
    <property type="entry name" value="HlyD-like secretion proteins"/>
    <property type="match status" value="2"/>
</dbReference>
<dbReference type="PANTHER" id="PTHR32347:SF29">
    <property type="entry name" value="UPF0194 MEMBRANE PROTEIN YBHG"/>
    <property type="match status" value="1"/>
</dbReference>
<feature type="coiled-coil region" evidence="3">
    <location>
        <begin position="68"/>
        <end position="95"/>
    </location>
</feature>
<evidence type="ECO:0000256" key="4">
    <source>
        <dbReference type="SAM" id="SignalP"/>
    </source>
</evidence>
<evidence type="ECO:0000259" key="5">
    <source>
        <dbReference type="Pfam" id="PF25881"/>
    </source>
</evidence>
<organism evidence="6 7">
    <name type="scientific">Roseovarius albus</name>
    <dbReference type="NCBI Taxonomy" id="1247867"/>
    <lineage>
        <taxon>Bacteria</taxon>
        <taxon>Pseudomonadati</taxon>
        <taxon>Pseudomonadota</taxon>
        <taxon>Alphaproteobacteria</taxon>
        <taxon>Rhodobacterales</taxon>
        <taxon>Roseobacteraceae</taxon>
        <taxon>Roseovarius</taxon>
    </lineage>
</organism>
<feature type="chain" id="PRO_5012823937" evidence="4">
    <location>
        <begin position="22"/>
        <end position="321"/>
    </location>
</feature>
<feature type="signal peptide" evidence="4">
    <location>
        <begin position="1"/>
        <end position="21"/>
    </location>
</feature>
<sequence>MMNTTLSFPLVIFAMMPLSFLDQCSGTDSSAALGVLARDRVALTATANEIVVELPVAEGTPVVTGDVLVQLDTTLQMAKLNLAKAELEKTQATKLKLEVGARKEEIAIAKAKVSGAAARLADAEAVYARNSQLVTNSVVTEARLEQDLALRDSARAELASAEESLKELENGTRPEDLAVAHANVRAAEAMVQAEQKTLENLTVTATRNGVLDSLPWNIGERVTQGSPVAIVVAGETPYARVYVPEPHRVNISPGDSLQVKVDGLDEPLEGVVRWISDDPSFTPYYGLNQDDRTRLVYLAEIDLPNASSDLPAGVPVQVTVP</sequence>
<name>A0A1X7AA38_9RHOB</name>
<dbReference type="GO" id="GO:0030313">
    <property type="term" value="C:cell envelope"/>
    <property type="evidence" value="ECO:0007669"/>
    <property type="project" value="UniProtKB-SubCell"/>
</dbReference>
<dbReference type="PANTHER" id="PTHR32347">
    <property type="entry name" value="EFFLUX SYSTEM COMPONENT YKNX-RELATED"/>
    <property type="match status" value="1"/>
</dbReference>
<reference evidence="6 7" key="1">
    <citation type="submission" date="2017-03" db="EMBL/GenBank/DDBJ databases">
        <authorList>
            <person name="Afonso C.L."/>
            <person name="Miller P.J."/>
            <person name="Scott M.A."/>
            <person name="Spackman E."/>
            <person name="Goraichik I."/>
            <person name="Dimitrov K.M."/>
            <person name="Suarez D.L."/>
            <person name="Swayne D.E."/>
        </authorList>
    </citation>
    <scope>NUCLEOTIDE SEQUENCE [LARGE SCALE GENOMIC DNA]</scope>
    <source>
        <strain evidence="6 7">CECT 7450</strain>
    </source>
</reference>
<dbReference type="RefSeq" id="WP_234999612.1">
    <property type="nucleotide sequence ID" value="NZ_FWFX01000020.1"/>
</dbReference>
<protein>
    <submittedName>
        <fullName evidence="6">Putative efflux pump membrane fusion protein</fullName>
    </submittedName>
</protein>